<dbReference type="PANTHER" id="PTHR11434">
    <property type="entry name" value="NADH-UBIQUINONE OXIDOREDUCTASE SUBUNIT ND4L"/>
    <property type="match status" value="1"/>
</dbReference>
<dbReference type="GO" id="GO:0042773">
    <property type="term" value="P:ATP synthesis coupled electron transport"/>
    <property type="evidence" value="ECO:0007669"/>
    <property type="project" value="UniProtKB-UniRule"/>
</dbReference>
<dbReference type="GO" id="GO:0005743">
    <property type="term" value="C:mitochondrial inner membrane"/>
    <property type="evidence" value="ECO:0007669"/>
    <property type="project" value="UniProtKB-SubCell"/>
</dbReference>
<evidence type="ECO:0000256" key="5">
    <source>
        <dbReference type="ARBA" id="ARBA00022448"/>
    </source>
</evidence>
<keyword evidence="14 16" id="KW-0472">Membrane</keyword>
<keyword evidence="16" id="KW-0999">Mitochondrion inner membrane</keyword>
<keyword evidence="5 16" id="KW-0813">Transport</keyword>
<evidence type="ECO:0000256" key="15">
    <source>
        <dbReference type="ARBA" id="ARBA00049551"/>
    </source>
</evidence>
<keyword evidence="6 16" id="KW-0679">Respiratory chain</keyword>
<dbReference type="GO" id="GO:0008137">
    <property type="term" value="F:NADH dehydrogenase (ubiquinone) activity"/>
    <property type="evidence" value="ECO:0007669"/>
    <property type="project" value="UniProtKB-EC"/>
</dbReference>
<comment type="subcellular location">
    <subcellularLocation>
        <location evidence="16">Mitochondrion inner membrane</location>
        <topology evidence="16">Multi-pass membrane protein</topology>
    </subcellularLocation>
    <subcellularLocation>
        <location evidence="1">Mitochondrion membrane</location>
        <topology evidence="1">Multi-pass membrane protein</topology>
    </subcellularLocation>
</comment>
<dbReference type="Pfam" id="PF00420">
    <property type="entry name" value="Oxidored_q2"/>
    <property type="match status" value="1"/>
</dbReference>
<name>A0A4D6X3A7_9HEMI</name>
<evidence type="ECO:0000256" key="16">
    <source>
        <dbReference type="RuleBase" id="RU004419"/>
    </source>
</evidence>
<keyword evidence="7 16" id="KW-0812">Transmembrane</keyword>
<keyword evidence="10 16" id="KW-1133">Transmembrane helix</keyword>
<evidence type="ECO:0000256" key="1">
    <source>
        <dbReference type="ARBA" id="ARBA00004225"/>
    </source>
</evidence>
<evidence type="ECO:0000256" key="12">
    <source>
        <dbReference type="ARBA" id="ARBA00023075"/>
    </source>
</evidence>
<keyword evidence="13 16" id="KW-0496">Mitochondrion</keyword>
<sequence>MYVFEYFIFFGFLSGLLTFCFTRKHLLLTLLSLEYMVLCVFTMLFLLMVNYGYELYISLIFLVFTVCEGALGLSILVSLVRNQGNDYLSSMSVLSW</sequence>
<evidence type="ECO:0000313" key="17">
    <source>
        <dbReference type="EMBL" id="QCI09451.1"/>
    </source>
</evidence>
<organism evidence="17">
    <name type="scientific">Scotinophara lurida</name>
    <dbReference type="NCBI Taxonomy" id="1331320"/>
    <lineage>
        <taxon>Eukaryota</taxon>
        <taxon>Metazoa</taxon>
        <taxon>Ecdysozoa</taxon>
        <taxon>Arthropoda</taxon>
        <taxon>Hexapoda</taxon>
        <taxon>Insecta</taxon>
        <taxon>Pterygota</taxon>
        <taxon>Neoptera</taxon>
        <taxon>Paraneoptera</taxon>
        <taxon>Hemiptera</taxon>
        <taxon>Heteroptera</taxon>
        <taxon>Panheteroptera</taxon>
        <taxon>Pentatomomorpha</taxon>
        <taxon>Pentatomoidea</taxon>
        <taxon>Pentatomidae</taxon>
        <taxon>Podopinae</taxon>
        <taxon>Scotinophara</taxon>
    </lineage>
</organism>
<feature type="transmembrane region" description="Helical" evidence="16">
    <location>
        <begin position="59"/>
        <end position="80"/>
    </location>
</feature>
<dbReference type="AlphaFoldDB" id="A0A4D6X3A7"/>
<protein>
    <recommendedName>
        <fullName evidence="4 16">NADH-ubiquinone oxidoreductase chain 4L</fullName>
        <ecNumber evidence="3 16">7.1.1.2</ecNumber>
    </recommendedName>
</protein>
<evidence type="ECO:0000256" key="4">
    <source>
        <dbReference type="ARBA" id="ARBA00016612"/>
    </source>
</evidence>
<feature type="transmembrane region" description="Helical" evidence="16">
    <location>
        <begin position="6"/>
        <end position="23"/>
    </location>
</feature>
<dbReference type="GO" id="GO:0030964">
    <property type="term" value="C:NADH dehydrogenase complex"/>
    <property type="evidence" value="ECO:0007669"/>
    <property type="project" value="TreeGrafter"/>
</dbReference>
<evidence type="ECO:0000256" key="3">
    <source>
        <dbReference type="ARBA" id="ARBA00012944"/>
    </source>
</evidence>
<keyword evidence="12 16" id="KW-0830">Ubiquinone</keyword>
<dbReference type="EC" id="7.1.1.2" evidence="3 16"/>
<keyword evidence="9 16" id="KW-0249">Electron transport</keyword>
<dbReference type="InterPro" id="IPR001133">
    <property type="entry name" value="NADH_UbQ_OxRdtase_chain4L/K"/>
</dbReference>
<evidence type="ECO:0000256" key="7">
    <source>
        <dbReference type="ARBA" id="ARBA00022692"/>
    </source>
</evidence>
<evidence type="ECO:0000256" key="11">
    <source>
        <dbReference type="ARBA" id="ARBA00023027"/>
    </source>
</evidence>
<keyword evidence="11 16" id="KW-0520">NAD</keyword>
<feature type="transmembrane region" description="Helical" evidence="16">
    <location>
        <begin position="35"/>
        <end position="53"/>
    </location>
</feature>
<dbReference type="EMBL" id="MF497733">
    <property type="protein sequence ID" value="QCI09451.1"/>
    <property type="molecule type" value="Genomic_DNA"/>
</dbReference>
<evidence type="ECO:0000256" key="2">
    <source>
        <dbReference type="ARBA" id="ARBA00010519"/>
    </source>
</evidence>
<evidence type="ECO:0000256" key="8">
    <source>
        <dbReference type="ARBA" id="ARBA00022967"/>
    </source>
</evidence>
<comment type="similarity">
    <text evidence="2 16">Belongs to the complex I subunit 4L family.</text>
</comment>
<geneLocation type="mitochondrion" evidence="17"/>
<accession>A0A4D6X3A7</accession>
<evidence type="ECO:0000256" key="14">
    <source>
        <dbReference type="ARBA" id="ARBA00023136"/>
    </source>
</evidence>
<keyword evidence="8 16" id="KW-1278">Translocase</keyword>
<reference evidence="17" key="1">
    <citation type="journal article" date="2019" name="Syst. Entomol.">
        <title>Higher level phylogeny and evolutionary history of Pentatomomorpha (Hemiptera: Heteroptera) inferred from mitochondrial genome sequences.</title>
        <authorList>
            <person name="Liu Y."/>
            <person name="Li H."/>
            <person name="Song F."/>
            <person name="Zhao Y."/>
            <person name="Wilson J.J."/>
            <person name="Cai W."/>
        </authorList>
    </citation>
    <scope>NUCLEOTIDE SEQUENCE</scope>
</reference>
<dbReference type="InterPro" id="IPR039428">
    <property type="entry name" value="NUOK/Mnh_C1-like"/>
</dbReference>
<dbReference type="PANTHER" id="PTHR11434:SF0">
    <property type="entry name" value="NADH-UBIQUINONE OXIDOREDUCTASE CHAIN 4L"/>
    <property type="match status" value="1"/>
</dbReference>
<dbReference type="Gene3D" id="1.10.287.3510">
    <property type="match status" value="1"/>
</dbReference>
<gene>
    <name evidence="17" type="primary">ND4L</name>
</gene>
<comment type="catalytic activity">
    <reaction evidence="15 16">
        <text>a ubiquinone + NADH + 5 H(+)(in) = a ubiquinol + NAD(+) + 4 H(+)(out)</text>
        <dbReference type="Rhea" id="RHEA:29091"/>
        <dbReference type="Rhea" id="RHEA-COMP:9565"/>
        <dbReference type="Rhea" id="RHEA-COMP:9566"/>
        <dbReference type="ChEBI" id="CHEBI:15378"/>
        <dbReference type="ChEBI" id="CHEBI:16389"/>
        <dbReference type="ChEBI" id="CHEBI:17976"/>
        <dbReference type="ChEBI" id="CHEBI:57540"/>
        <dbReference type="ChEBI" id="CHEBI:57945"/>
        <dbReference type="EC" id="7.1.1.2"/>
    </reaction>
</comment>
<evidence type="ECO:0000256" key="6">
    <source>
        <dbReference type="ARBA" id="ARBA00022660"/>
    </source>
</evidence>
<dbReference type="GO" id="GO:0016651">
    <property type="term" value="F:oxidoreductase activity, acting on NAD(P)H"/>
    <property type="evidence" value="ECO:0007669"/>
    <property type="project" value="InterPro"/>
</dbReference>
<evidence type="ECO:0000256" key="13">
    <source>
        <dbReference type="ARBA" id="ARBA00023128"/>
    </source>
</evidence>
<evidence type="ECO:0000256" key="10">
    <source>
        <dbReference type="ARBA" id="ARBA00022989"/>
    </source>
</evidence>
<proteinExistence type="inferred from homology"/>
<evidence type="ECO:0000256" key="9">
    <source>
        <dbReference type="ARBA" id="ARBA00022982"/>
    </source>
</evidence>
<comment type="function">
    <text evidence="16">Core subunit of the mitochondrial membrane respiratory chain NADH dehydrogenase (Complex I) which catalyzes electron transfer from NADH through the respiratory chain, using ubiquinone as an electron acceptor.</text>
</comment>